<dbReference type="CDD" id="cd10170">
    <property type="entry name" value="ASKHA_NBD_HSP70"/>
    <property type="match status" value="1"/>
</dbReference>
<dbReference type="Gene3D" id="3.30.420.40">
    <property type="match status" value="1"/>
</dbReference>
<evidence type="ECO:0000313" key="1">
    <source>
        <dbReference type="EMBL" id="CAE6388846.1"/>
    </source>
</evidence>
<sequence>MSVIDKPEDFIPRPFDDLWLGPSMIVIGIHIGVLHSTVSFAFLESGAKQSIHTVTQWPGQESQDHSGRIPTAIWYDSDNKAVSFGFEASTPQIEEKGKENGWKPVKYFTAHLHPPHLAAQHDQKPDPLPFTVPLSQVYSDFLEYLLQCTQSYFENQITDGKQIWNQYQPTMQVVLALNRGYGNREKAFLRLAVIKAGFTNANDAATRVHFVYEAEASLRFCILHSEIASKLLVPDLVFILCSAGRLKVETTSYSIKSVNPISLEETCSPKYIKAGGLYVDVAAERYLRKMLKDARLSPDKIEEYVTRGVKDFKLKLKRAFKDPAMDQSIEIAETRYNNAAIRARRGRITLRGAEVKRFFDPCVDKILESINSQLQRNPVTHIVLFGGFGASPYLRERLKQRFGPVGCDIVTPSQSRPTGVAEGITSWYLSNNDADRIP</sequence>
<evidence type="ECO:0000313" key="2">
    <source>
        <dbReference type="Proteomes" id="UP000663843"/>
    </source>
</evidence>
<organism evidence="1 2">
    <name type="scientific">Rhizoctonia solani</name>
    <dbReference type="NCBI Taxonomy" id="456999"/>
    <lineage>
        <taxon>Eukaryota</taxon>
        <taxon>Fungi</taxon>
        <taxon>Dikarya</taxon>
        <taxon>Basidiomycota</taxon>
        <taxon>Agaricomycotina</taxon>
        <taxon>Agaricomycetes</taxon>
        <taxon>Cantharellales</taxon>
        <taxon>Ceratobasidiaceae</taxon>
        <taxon>Rhizoctonia</taxon>
    </lineage>
</organism>
<dbReference type="PANTHER" id="PTHR14187:SF5">
    <property type="entry name" value="HEAT SHOCK 70 KDA PROTEIN 12A"/>
    <property type="match status" value="1"/>
</dbReference>
<dbReference type="AlphaFoldDB" id="A0A8H3A3I8"/>
<proteinExistence type="predicted"/>
<protein>
    <submittedName>
        <fullName evidence="1">Uncharacterized protein</fullName>
    </submittedName>
</protein>
<dbReference type="Proteomes" id="UP000663843">
    <property type="component" value="Unassembled WGS sequence"/>
</dbReference>
<dbReference type="EMBL" id="CAJMWT010001225">
    <property type="protein sequence ID" value="CAE6388846.1"/>
    <property type="molecule type" value="Genomic_DNA"/>
</dbReference>
<reference evidence="1" key="1">
    <citation type="submission" date="2021-01" db="EMBL/GenBank/DDBJ databases">
        <authorList>
            <person name="Kaushik A."/>
        </authorList>
    </citation>
    <scope>NUCLEOTIDE SEQUENCE</scope>
    <source>
        <strain evidence="1">AG2-2IIIB</strain>
    </source>
</reference>
<dbReference type="InterPro" id="IPR043129">
    <property type="entry name" value="ATPase_NBD"/>
</dbReference>
<accession>A0A8H3A3I8</accession>
<gene>
    <name evidence="1" type="ORF">RDB_LOCUS29311</name>
</gene>
<name>A0A8H3A3I8_9AGAM</name>
<comment type="caution">
    <text evidence="1">The sequence shown here is derived from an EMBL/GenBank/DDBJ whole genome shotgun (WGS) entry which is preliminary data.</text>
</comment>
<dbReference type="PANTHER" id="PTHR14187">
    <property type="entry name" value="ALPHA KINASE/ELONGATION FACTOR 2 KINASE"/>
    <property type="match status" value="1"/>
</dbReference>
<dbReference type="SUPFAM" id="SSF53067">
    <property type="entry name" value="Actin-like ATPase domain"/>
    <property type="match status" value="2"/>
</dbReference>